<dbReference type="GO" id="GO:0160237">
    <property type="term" value="F:D-Ala-D-Ala dipeptidase activity"/>
    <property type="evidence" value="ECO:0007669"/>
    <property type="project" value="UniProtKB-EC"/>
</dbReference>
<accession>R7RT24</accession>
<feature type="binding site" evidence="9">
    <location>
        <position position="165"/>
    </location>
    <ligand>
        <name>Zn(2+)</name>
        <dbReference type="ChEBI" id="CHEBI:29105"/>
        <note>catalytic</note>
    </ligand>
</feature>
<dbReference type="Proteomes" id="UP000014923">
    <property type="component" value="Unassembled WGS sequence"/>
</dbReference>
<organism evidence="10 11">
    <name type="scientific">Thermobrachium celere DSM 8682</name>
    <dbReference type="NCBI Taxonomy" id="941824"/>
    <lineage>
        <taxon>Bacteria</taxon>
        <taxon>Bacillati</taxon>
        <taxon>Bacillota</taxon>
        <taxon>Clostridia</taxon>
        <taxon>Eubacteriales</taxon>
        <taxon>Clostridiaceae</taxon>
        <taxon>Thermobrachium</taxon>
    </lineage>
</organism>
<comment type="cofactor">
    <cofactor evidence="9">
        <name>Zn(2+)</name>
        <dbReference type="ChEBI" id="CHEBI:29105"/>
    </cofactor>
    <text evidence="9">Binds 1 zinc ion per subunit.</text>
</comment>
<evidence type="ECO:0000313" key="11">
    <source>
        <dbReference type="Proteomes" id="UP000014923"/>
    </source>
</evidence>
<dbReference type="Pfam" id="PF01427">
    <property type="entry name" value="Peptidase_M15"/>
    <property type="match status" value="1"/>
</dbReference>
<feature type="active site" description="Proton donor/acceptor" evidence="9">
    <location>
        <position position="162"/>
    </location>
</feature>
<dbReference type="HAMAP" id="MF_01924">
    <property type="entry name" value="A_A_dipeptidase"/>
    <property type="match status" value="1"/>
</dbReference>
<dbReference type="CDD" id="cd14840">
    <property type="entry name" value="D-Ala-D-Ala_dipeptidase_Aad"/>
    <property type="match status" value="1"/>
</dbReference>
<evidence type="ECO:0000256" key="4">
    <source>
        <dbReference type="ARBA" id="ARBA00022801"/>
    </source>
</evidence>
<keyword evidence="11" id="KW-1185">Reference proteome</keyword>
<reference evidence="10" key="1">
    <citation type="submission" date="2013-03" db="EMBL/GenBank/DDBJ databases">
        <title>Draft genome sequence of the hydrogen-ethanol-producing anaerobic alkalithermophilic Caloramator celere.</title>
        <authorList>
            <person name="Ciranna A."/>
            <person name="Larjo A."/>
            <person name="Kivisto A."/>
            <person name="Santala V."/>
            <person name="Roos C."/>
            <person name="Karp M."/>
        </authorList>
    </citation>
    <scope>NUCLEOTIDE SEQUENCE [LARGE SCALE GENOMIC DNA]</scope>
    <source>
        <strain evidence="10">DSM 8682</strain>
    </source>
</reference>
<dbReference type="GO" id="GO:0071555">
    <property type="term" value="P:cell wall organization"/>
    <property type="evidence" value="ECO:0007669"/>
    <property type="project" value="UniProtKB-KW"/>
</dbReference>
<comment type="caution">
    <text evidence="10">The sequence shown here is derived from an EMBL/GenBank/DDBJ whole genome shotgun (WGS) entry which is preliminary data.</text>
</comment>
<comment type="function">
    <text evidence="9">Catalyzes hydrolysis of the D-alanyl-D-alanine dipeptide.</text>
</comment>
<dbReference type="InterPro" id="IPR000755">
    <property type="entry name" value="A_A_dipeptidase"/>
</dbReference>
<proteinExistence type="inferred from homology"/>
<keyword evidence="5 9" id="KW-0862">Zinc</keyword>
<evidence type="ECO:0000256" key="6">
    <source>
        <dbReference type="ARBA" id="ARBA00022997"/>
    </source>
</evidence>
<dbReference type="GO" id="GO:0008237">
    <property type="term" value="F:metallopeptidase activity"/>
    <property type="evidence" value="ECO:0007669"/>
    <property type="project" value="UniProtKB-KW"/>
</dbReference>
<dbReference type="PIRSF" id="PIRSF026671">
    <property type="entry name" value="AA_dipeptidase"/>
    <property type="match status" value="1"/>
</dbReference>
<dbReference type="HOGENOM" id="CLU_060744_1_2_9"/>
<feature type="binding site" evidence="9">
    <location>
        <position position="105"/>
    </location>
    <ligand>
        <name>Zn(2+)</name>
        <dbReference type="ChEBI" id="CHEBI:29105"/>
        <note>catalytic</note>
    </ligand>
</feature>
<keyword evidence="8" id="KW-0961">Cell wall biogenesis/degradation</keyword>
<evidence type="ECO:0000313" key="10">
    <source>
        <dbReference type="EMBL" id="CDF58405.1"/>
    </source>
</evidence>
<dbReference type="GO" id="GO:0006508">
    <property type="term" value="P:proteolysis"/>
    <property type="evidence" value="ECO:0007669"/>
    <property type="project" value="UniProtKB-KW"/>
</dbReference>
<evidence type="ECO:0000256" key="1">
    <source>
        <dbReference type="ARBA" id="ARBA00001362"/>
    </source>
</evidence>
<feature type="binding site" evidence="9">
    <location>
        <position position="98"/>
    </location>
    <ligand>
        <name>Zn(2+)</name>
        <dbReference type="ChEBI" id="CHEBI:29105"/>
        <note>catalytic</note>
    </ligand>
</feature>
<protein>
    <recommendedName>
        <fullName evidence="9">D-alanyl-D-alanine dipeptidase</fullName>
        <shortName evidence="9">D-Ala-D-Ala dipeptidase</shortName>
        <ecNumber evidence="9">3.4.13.22</ecNumber>
    </recommendedName>
</protein>
<keyword evidence="3 9" id="KW-0479">Metal-binding</keyword>
<keyword evidence="4 9" id="KW-0378">Hydrolase</keyword>
<evidence type="ECO:0000256" key="9">
    <source>
        <dbReference type="HAMAP-Rule" id="MF_01924"/>
    </source>
</evidence>
<dbReference type="Gene3D" id="3.30.1380.10">
    <property type="match status" value="1"/>
</dbReference>
<comment type="similarity">
    <text evidence="9">Belongs to the peptidase M15D family.</text>
</comment>
<evidence type="ECO:0000256" key="7">
    <source>
        <dbReference type="ARBA" id="ARBA00023049"/>
    </source>
</evidence>
<name>R7RT24_9CLOT</name>
<dbReference type="RefSeq" id="WP_018662448.1">
    <property type="nucleotide sequence ID" value="NZ_HF952018.1"/>
</dbReference>
<dbReference type="PANTHER" id="PTHR43126:SF1">
    <property type="entry name" value="D-ALANYL-D-ALANINE DIPEPTIDASE"/>
    <property type="match status" value="1"/>
</dbReference>
<gene>
    <name evidence="10" type="ORF">TCEL_00451</name>
</gene>
<keyword evidence="6 9" id="KW-0224">Dipeptidase</keyword>
<dbReference type="EC" id="3.4.13.22" evidence="9"/>
<comment type="catalytic activity">
    <reaction evidence="1 9">
        <text>D-alanyl-D-alanine + H2O = 2 D-alanine</text>
        <dbReference type="Rhea" id="RHEA:20661"/>
        <dbReference type="ChEBI" id="CHEBI:15377"/>
        <dbReference type="ChEBI" id="CHEBI:57416"/>
        <dbReference type="ChEBI" id="CHEBI:57822"/>
        <dbReference type="EC" id="3.4.13.22"/>
    </reaction>
</comment>
<sequence length="177" mass="21104">MFDDFDLVDVSEITNEILFDIRYATDRNYFKKRFYENNICILRYGTTKKLIKANELLMNLGYRLKVWDAYRPLSVQKLMWDQIKDENFIAPPWRGSIHNRGAAVDVTLVKLNGEEVEMPTDFDDFTYKASIYYNDCSANAVKNRELLAKAMVQSGFKRIESEWWHFYDDEYKKYPIV</sequence>
<keyword evidence="2 9" id="KW-0645">Protease</keyword>
<keyword evidence="7 9" id="KW-0482">Metalloprotease</keyword>
<dbReference type="SUPFAM" id="SSF55166">
    <property type="entry name" value="Hedgehog/DD-peptidase"/>
    <property type="match status" value="1"/>
</dbReference>
<dbReference type="EMBL" id="CAVN010000097">
    <property type="protein sequence ID" value="CDF58405.1"/>
    <property type="molecule type" value="Genomic_DNA"/>
</dbReference>
<dbReference type="OrthoDB" id="9801430at2"/>
<dbReference type="InterPro" id="IPR009045">
    <property type="entry name" value="Zn_M74/Hedgehog-like"/>
</dbReference>
<dbReference type="eggNOG" id="COG2173">
    <property type="taxonomic scope" value="Bacteria"/>
</dbReference>
<dbReference type="PANTHER" id="PTHR43126">
    <property type="entry name" value="D-ALANYL-D-ALANINE DIPEPTIDASE"/>
    <property type="match status" value="1"/>
</dbReference>
<feature type="site" description="Transition state stabilizer" evidence="9">
    <location>
        <position position="71"/>
    </location>
</feature>
<evidence type="ECO:0000256" key="3">
    <source>
        <dbReference type="ARBA" id="ARBA00022723"/>
    </source>
</evidence>
<evidence type="ECO:0000256" key="8">
    <source>
        <dbReference type="ARBA" id="ARBA00023316"/>
    </source>
</evidence>
<evidence type="ECO:0000256" key="5">
    <source>
        <dbReference type="ARBA" id="ARBA00022833"/>
    </source>
</evidence>
<dbReference type="GO" id="GO:0008270">
    <property type="term" value="F:zinc ion binding"/>
    <property type="evidence" value="ECO:0007669"/>
    <property type="project" value="UniProtKB-UniRule"/>
</dbReference>
<dbReference type="AlphaFoldDB" id="R7RT24"/>
<evidence type="ECO:0000256" key="2">
    <source>
        <dbReference type="ARBA" id="ARBA00022670"/>
    </source>
</evidence>